<evidence type="ECO:0008006" key="3">
    <source>
        <dbReference type="Google" id="ProtNLM"/>
    </source>
</evidence>
<reference evidence="1 2" key="1">
    <citation type="submission" date="2010-11" db="EMBL/GenBank/DDBJ databases">
        <title>Complete sequence of Halanaerobium sp. sapolanicus.</title>
        <authorList>
            <consortium name="US DOE Joint Genome Institute"/>
            <person name="Lucas S."/>
            <person name="Copeland A."/>
            <person name="Lapidus A."/>
            <person name="Cheng J.-F."/>
            <person name="Bruce D."/>
            <person name="Goodwin L."/>
            <person name="Pitluck S."/>
            <person name="Davenport K."/>
            <person name="Detter J.C."/>
            <person name="Han C."/>
            <person name="Tapia R."/>
            <person name="Land M."/>
            <person name="Hauser L."/>
            <person name="Jeffries C."/>
            <person name="Kyrpides N."/>
            <person name="Ivanova N."/>
            <person name="Mikhailova N."/>
            <person name="Begemann M.B."/>
            <person name="Mormile M.R."/>
            <person name="Wall J.D."/>
            <person name="Elias D.A."/>
            <person name="Woyke T."/>
        </authorList>
    </citation>
    <scope>NUCLEOTIDE SEQUENCE [LARGE SCALE GENOMIC DNA]</scope>
    <source>
        <strain evidence="2">sapolanicus</strain>
    </source>
</reference>
<dbReference type="AlphaFoldDB" id="E4RJP8"/>
<dbReference type="PANTHER" id="PTHR36529:SF1">
    <property type="entry name" value="GLYCOSYLTRANSFERASE"/>
    <property type="match status" value="1"/>
</dbReference>
<dbReference type="RefSeq" id="WP_013406536.1">
    <property type="nucleotide sequence ID" value="NC_014654.1"/>
</dbReference>
<dbReference type="Pfam" id="PF09837">
    <property type="entry name" value="DUF2064"/>
    <property type="match status" value="1"/>
</dbReference>
<organism evidence="1 2">
    <name type="scientific">Halanaerobium hydrogeniformans</name>
    <name type="common">Halanaerobium sp. (strain sapolanicus)</name>
    <dbReference type="NCBI Taxonomy" id="656519"/>
    <lineage>
        <taxon>Bacteria</taxon>
        <taxon>Bacillati</taxon>
        <taxon>Bacillota</taxon>
        <taxon>Clostridia</taxon>
        <taxon>Halanaerobiales</taxon>
        <taxon>Halanaerobiaceae</taxon>
        <taxon>Halanaerobium</taxon>
    </lineage>
</organism>
<dbReference type="eggNOG" id="COG3222">
    <property type="taxonomic scope" value="Bacteria"/>
</dbReference>
<dbReference type="NCBIfam" id="TIGR04282">
    <property type="entry name" value="glyco_like_cofC"/>
    <property type="match status" value="1"/>
</dbReference>
<sequence>MKAAFVIMSRAPIAGETKTRLQSHLSPVQCAELHKAFLKDIINKFSVIKKKYSNLDLYLSITPPGSENLFEELLNDDFKIIIQRGKDLGKKMYNSLFDAYNQSNAPVIITGSDLPSLPISIITESFAGLKERDLVIGPSLDGGYYLLGMKKPHLFLFDQEKWGNESVLEKTLKAASKHELKSHFLPEWYDVDTFNELLIFREYLKTTDKENCDYPLESKKIIDNLL</sequence>
<dbReference type="Proteomes" id="UP000007434">
    <property type="component" value="Chromosome"/>
</dbReference>
<dbReference type="STRING" id="656519.Halsa_2051"/>
<evidence type="ECO:0000313" key="1">
    <source>
        <dbReference type="EMBL" id="ADQ15468.1"/>
    </source>
</evidence>
<accession>E4RJP8</accession>
<dbReference type="Gene3D" id="3.90.550.10">
    <property type="entry name" value="Spore Coat Polysaccharide Biosynthesis Protein SpsA, Chain A"/>
    <property type="match status" value="1"/>
</dbReference>
<proteinExistence type="predicted"/>
<dbReference type="OrthoDB" id="9810303at2"/>
<dbReference type="KEGG" id="has:Halsa_2051"/>
<evidence type="ECO:0000313" key="2">
    <source>
        <dbReference type="Proteomes" id="UP000007434"/>
    </source>
</evidence>
<dbReference type="SUPFAM" id="SSF53448">
    <property type="entry name" value="Nucleotide-diphospho-sugar transferases"/>
    <property type="match status" value="1"/>
</dbReference>
<gene>
    <name evidence="1" type="ordered locus">Halsa_2051</name>
</gene>
<dbReference type="InterPro" id="IPR018641">
    <property type="entry name" value="Trfase_1_rSAM/seldom-assoc"/>
</dbReference>
<dbReference type="PANTHER" id="PTHR36529">
    <property type="entry name" value="SLL1095 PROTEIN"/>
    <property type="match status" value="1"/>
</dbReference>
<dbReference type="HOGENOM" id="CLU_075662_2_0_9"/>
<protein>
    <recommendedName>
        <fullName evidence="3">Glycosyltransferase</fullName>
    </recommendedName>
</protein>
<dbReference type="InterPro" id="IPR029044">
    <property type="entry name" value="Nucleotide-diphossugar_trans"/>
</dbReference>
<name>E4RJP8_HALHG</name>
<reference evidence="1 2" key="2">
    <citation type="journal article" date="2011" name="J. Bacteriol.">
        <title>Complete Genome Sequence of the Haloalkaliphilic, Hydrogen Producing Halanaerobium hydrogenoformans.</title>
        <authorList>
            <person name="Brown S.D."/>
            <person name="Begemann M.B."/>
            <person name="Mormile M.R."/>
            <person name="Wall J.D."/>
            <person name="Han C.S."/>
            <person name="Goodwin L.A."/>
            <person name="Pitluck S."/>
            <person name="Land M.L."/>
            <person name="Hauser L.J."/>
            <person name="Elias D.A."/>
        </authorList>
    </citation>
    <scope>NUCLEOTIDE SEQUENCE [LARGE SCALE GENOMIC DNA]</scope>
    <source>
        <strain evidence="2">sapolanicus</strain>
    </source>
</reference>
<dbReference type="EMBL" id="CP002304">
    <property type="protein sequence ID" value="ADQ15468.1"/>
    <property type="molecule type" value="Genomic_DNA"/>
</dbReference>
<keyword evidence="2" id="KW-1185">Reference proteome</keyword>